<keyword evidence="4" id="KW-1185">Reference proteome</keyword>
<dbReference type="Gene3D" id="2.60.60.20">
    <property type="entry name" value="PLAT/LH2 domain"/>
    <property type="match status" value="1"/>
</dbReference>
<feature type="domain" description="PLAT" evidence="2">
    <location>
        <begin position="20"/>
        <end position="81"/>
    </location>
</feature>
<organism evidence="3 4">
    <name type="scientific">Batillaria attramentaria</name>
    <dbReference type="NCBI Taxonomy" id="370345"/>
    <lineage>
        <taxon>Eukaryota</taxon>
        <taxon>Metazoa</taxon>
        <taxon>Spiralia</taxon>
        <taxon>Lophotrochozoa</taxon>
        <taxon>Mollusca</taxon>
        <taxon>Gastropoda</taxon>
        <taxon>Caenogastropoda</taxon>
        <taxon>Sorbeoconcha</taxon>
        <taxon>Cerithioidea</taxon>
        <taxon>Batillariidae</taxon>
        <taxon>Batillaria</taxon>
    </lineage>
</organism>
<evidence type="ECO:0000256" key="1">
    <source>
        <dbReference type="PROSITE-ProRule" id="PRU00152"/>
    </source>
</evidence>
<dbReference type="AlphaFoldDB" id="A0ABD0JV27"/>
<gene>
    <name evidence="3" type="ORF">BaRGS_00030213</name>
</gene>
<comment type="caution">
    <text evidence="3">The sequence shown here is derived from an EMBL/GenBank/DDBJ whole genome shotgun (WGS) entry which is preliminary data.</text>
</comment>
<dbReference type="PROSITE" id="PS50095">
    <property type="entry name" value="PLAT"/>
    <property type="match status" value="1"/>
</dbReference>
<evidence type="ECO:0000313" key="3">
    <source>
        <dbReference type="EMBL" id="KAK7478541.1"/>
    </source>
</evidence>
<dbReference type="EMBL" id="JACVVK020000323">
    <property type="protein sequence ID" value="KAK7478541.1"/>
    <property type="molecule type" value="Genomic_DNA"/>
</dbReference>
<dbReference type="InterPro" id="IPR001024">
    <property type="entry name" value="PLAT/LH2_dom"/>
</dbReference>
<comment type="caution">
    <text evidence="1">Lacks conserved residue(s) required for the propagation of feature annotation.</text>
</comment>
<feature type="non-terminal residue" evidence="3">
    <location>
        <position position="81"/>
    </location>
</feature>
<name>A0ABD0JV27_9CAEN</name>
<sequence>MLFQSSVVVLSYPAENTLTHEYLITITTSTRFNAGLTSEATVKLQVLGQWANSKAFSLRHKDYKRKILRAGRTDIFVIHST</sequence>
<proteinExistence type="predicted"/>
<reference evidence="3 4" key="1">
    <citation type="journal article" date="2023" name="Sci. Data">
        <title>Genome assembly of the Korean intertidal mud-creeper Batillaria attramentaria.</title>
        <authorList>
            <person name="Patra A.K."/>
            <person name="Ho P.T."/>
            <person name="Jun S."/>
            <person name="Lee S.J."/>
            <person name="Kim Y."/>
            <person name="Won Y.J."/>
        </authorList>
    </citation>
    <scope>NUCLEOTIDE SEQUENCE [LARGE SCALE GENOMIC DNA]</scope>
    <source>
        <strain evidence="3">Wonlab-2016</strain>
    </source>
</reference>
<protein>
    <recommendedName>
        <fullName evidence="2">PLAT domain-containing protein</fullName>
    </recommendedName>
</protein>
<dbReference type="Proteomes" id="UP001519460">
    <property type="component" value="Unassembled WGS sequence"/>
</dbReference>
<evidence type="ECO:0000259" key="2">
    <source>
        <dbReference type="PROSITE" id="PS50095"/>
    </source>
</evidence>
<evidence type="ECO:0000313" key="4">
    <source>
        <dbReference type="Proteomes" id="UP001519460"/>
    </source>
</evidence>
<accession>A0ABD0JV27</accession>